<reference evidence="2" key="1">
    <citation type="submission" date="2016-06" db="EMBL/GenBank/DDBJ databases">
        <title>Four novel species of enterococci isolated from chicken manure.</title>
        <authorList>
            <person name="Van Tyne D."/>
        </authorList>
    </citation>
    <scope>NUCLEOTIDE SEQUENCE [LARGE SCALE GENOMIC DNA]</scope>
    <source>
        <strain evidence="2">JM9A</strain>
    </source>
</reference>
<proteinExistence type="predicted"/>
<name>A0ABV0F3W0_9ENTE</name>
<dbReference type="Proteomes" id="UP001429357">
    <property type="component" value="Unassembled WGS sequence"/>
</dbReference>
<dbReference type="EMBL" id="MAEI02000001">
    <property type="protein sequence ID" value="MEO1781722.1"/>
    <property type="molecule type" value="Genomic_DNA"/>
</dbReference>
<evidence type="ECO:0000313" key="1">
    <source>
        <dbReference type="EMBL" id="MEO1781722.1"/>
    </source>
</evidence>
<protein>
    <submittedName>
        <fullName evidence="1">Uncharacterized protein</fullName>
    </submittedName>
</protein>
<keyword evidence="2" id="KW-1185">Reference proteome</keyword>
<gene>
    <name evidence="1" type="ORF">BAU18_001309</name>
</gene>
<reference evidence="1 2" key="2">
    <citation type="submission" date="2024-02" db="EMBL/GenBank/DDBJ databases">
        <title>The Genome Sequence of Enterococcus diestrammenae JM9A.</title>
        <authorList>
            <person name="Earl A."/>
            <person name="Manson A."/>
            <person name="Gilmore M."/>
            <person name="Sanders J."/>
            <person name="Shea T."/>
            <person name="Howe W."/>
            <person name="Livny J."/>
            <person name="Cuomo C."/>
            <person name="Neafsey D."/>
            <person name="Birren B."/>
        </authorList>
    </citation>
    <scope>NUCLEOTIDE SEQUENCE [LARGE SCALE GENOMIC DNA]</scope>
    <source>
        <strain evidence="1 2">JM9A</strain>
    </source>
</reference>
<comment type="caution">
    <text evidence="1">The sequence shown here is derived from an EMBL/GenBank/DDBJ whole genome shotgun (WGS) entry which is preliminary data.</text>
</comment>
<sequence length="59" mass="7013">MKQRKEEILARRMNQYKQSREAVVKSALKEREVNCDETKTPATKSIRFKFVRTTINTPQ</sequence>
<evidence type="ECO:0000313" key="2">
    <source>
        <dbReference type="Proteomes" id="UP001429357"/>
    </source>
</evidence>
<accession>A0ABV0F3W0</accession>
<organism evidence="1 2">
    <name type="scientific">Enterococcus diestrammenae</name>
    <dbReference type="NCBI Taxonomy" id="1155073"/>
    <lineage>
        <taxon>Bacteria</taxon>
        <taxon>Bacillati</taxon>
        <taxon>Bacillota</taxon>
        <taxon>Bacilli</taxon>
        <taxon>Lactobacillales</taxon>
        <taxon>Enterococcaceae</taxon>
        <taxon>Enterococcus</taxon>
    </lineage>
</organism>
<dbReference type="RefSeq" id="WP_161868439.1">
    <property type="nucleotide sequence ID" value="NZ_JAQFAM010000012.1"/>
</dbReference>